<feature type="transmembrane region" description="Helical" evidence="5">
    <location>
        <begin position="381"/>
        <end position="404"/>
    </location>
</feature>
<dbReference type="EMBL" id="NHTK01000699">
    <property type="protein sequence ID" value="PPR06166.1"/>
    <property type="molecule type" value="Genomic_DNA"/>
</dbReference>
<reference evidence="7 8" key="1">
    <citation type="journal article" date="2018" name="Evol. Lett.">
        <title>Horizontal gene cluster transfer increased hallucinogenic mushroom diversity.</title>
        <authorList>
            <person name="Reynolds H.T."/>
            <person name="Vijayakumar V."/>
            <person name="Gluck-Thaler E."/>
            <person name="Korotkin H.B."/>
            <person name="Matheny P.B."/>
            <person name="Slot J.C."/>
        </authorList>
    </citation>
    <scope>NUCLEOTIDE SEQUENCE [LARGE SCALE GENOMIC DNA]</scope>
    <source>
        <strain evidence="7 8">2629</strain>
    </source>
</reference>
<dbReference type="Gene3D" id="1.20.1720.10">
    <property type="entry name" value="Multidrug resistance protein D"/>
    <property type="match status" value="1"/>
</dbReference>
<feature type="transmembrane region" description="Helical" evidence="5">
    <location>
        <begin position="183"/>
        <end position="206"/>
    </location>
</feature>
<dbReference type="OrthoDB" id="2689906at2759"/>
<feature type="transmembrane region" description="Helical" evidence="5">
    <location>
        <begin position="58"/>
        <end position="78"/>
    </location>
</feature>
<name>A0A409YT12_9AGAR</name>
<proteinExistence type="predicted"/>
<dbReference type="STRING" id="181874.A0A409YT12"/>
<dbReference type="InterPro" id="IPR020846">
    <property type="entry name" value="MFS_dom"/>
</dbReference>
<evidence type="ECO:0000256" key="4">
    <source>
        <dbReference type="ARBA" id="ARBA00023136"/>
    </source>
</evidence>
<feature type="transmembrane region" description="Helical" evidence="5">
    <location>
        <begin position="416"/>
        <end position="438"/>
    </location>
</feature>
<accession>A0A409YT12</accession>
<dbReference type="Proteomes" id="UP000284842">
    <property type="component" value="Unassembled WGS sequence"/>
</dbReference>
<sequence>MPDPPSTMSSDNEHHQAEEKATILCAQVQVIKDNIVSRSQSEDLIVIDPLDFTRFKKWTITIVVSMFAMLVSSSGTSFPMGTPSMIRDLSCTPTEATLGFSLFCLGFGILPLFTAAFSEEFGRLPLYNFSLAIFLGMHLVPALSSNVIGIAASRFIHGAAGSTGVVTAAGTIADIWQTSERGIAMLLFSCVAFSGNGLGAFVAGWIETRPSLGWRWIQVGVPFFILLVLTLEETRIGVITKTARLKAEQSKAKHLDSTTRKYPFSFIARLFTRHGENSVVGDREKNGVLDDIATSTCSTTKNDMGLVLAADCVGAFLGASTNPIQERLYKKYHARKGPQARLFVSCVAGLVFPLSMFIFAWCTTDGVFTAPPIGGSTQGTISALIGLLIALTIYIWSVFMIYLATFNYLADCYGTYASSALAAQGLFRNVTATFMPLIAEPVMFPRLGGYRRAIFLFSGLAFGLSWVPFVLYRYGDRILARSRVASAQNKAPIRLAPDLNPETKRTARSIDV</sequence>
<dbReference type="SUPFAM" id="SSF103473">
    <property type="entry name" value="MFS general substrate transporter"/>
    <property type="match status" value="1"/>
</dbReference>
<dbReference type="InParanoid" id="A0A409YT12"/>
<dbReference type="GO" id="GO:0022857">
    <property type="term" value="F:transmembrane transporter activity"/>
    <property type="evidence" value="ECO:0007669"/>
    <property type="project" value="InterPro"/>
</dbReference>
<feature type="transmembrane region" description="Helical" evidence="5">
    <location>
        <begin position="212"/>
        <end position="231"/>
    </location>
</feature>
<evidence type="ECO:0000313" key="7">
    <source>
        <dbReference type="EMBL" id="PPR06166.1"/>
    </source>
</evidence>
<dbReference type="GO" id="GO:0005886">
    <property type="term" value="C:plasma membrane"/>
    <property type="evidence" value="ECO:0007669"/>
    <property type="project" value="TreeGrafter"/>
</dbReference>
<protein>
    <recommendedName>
        <fullName evidence="6">Major facilitator superfamily (MFS) profile domain-containing protein</fullName>
    </recommendedName>
</protein>
<feature type="transmembrane region" description="Helical" evidence="5">
    <location>
        <begin position="340"/>
        <end position="361"/>
    </location>
</feature>
<keyword evidence="8" id="KW-1185">Reference proteome</keyword>
<gene>
    <name evidence="7" type="ORF">CVT24_000713</name>
</gene>
<dbReference type="Pfam" id="PF07690">
    <property type="entry name" value="MFS_1"/>
    <property type="match status" value="1"/>
</dbReference>
<evidence type="ECO:0000256" key="1">
    <source>
        <dbReference type="ARBA" id="ARBA00004141"/>
    </source>
</evidence>
<evidence type="ECO:0000256" key="2">
    <source>
        <dbReference type="ARBA" id="ARBA00022692"/>
    </source>
</evidence>
<comment type="subcellular location">
    <subcellularLocation>
        <location evidence="1">Membrane</location>
        <topology evidence="1">Multi-pass membrane protein</topology>
    </subcellularLocation>
</comment>
<comment type="caution">
    <text evidence="7">The sequence shown here is derived from an EMBL/GenBank/DDBJ whole genome shotgun (WGS) entry which is preliminary data.</text>
</comment>
<dbReference type="PANTHER" id="PTHR23502:SF134">
    <property type="entry name" value="MAJOR FACILITATOR SUPERFAMILY (MFS) PROFILE DOMAIN-CONTAINING PROTEIN-RELATED"/>
    <property type="match status" value="1"/>
</dbReference>
<evidence type="ECO:0000256" key="3">
    <source>
        <dbReference type="ARBA" id="ARBA00022989"/>
    </source>
</evidence>
<dbReference type="PROSITE" id="PS50850">
    <property type="entry name" value="MFS"/>
    <property type="match status" value="1"/>
</dbReference>
<feature type="transmembrane region" description="Helical" evidence="5">
    <location>
        <begin position="124"/>
        <end position="143"/>
    </location>
</feature>
<evidence type="ECO:0000313" key="8">
    <source>
        <dbReference type="Proteomes" id="UP000284842"/>
    </source>
</evidence>
<dbReference type="InterPro" id="IPR036259">
    <property type="entry name" value="MFS_trans_sf"/>
</dbReference>
<feature type="transmembrane region" description="Helical" evidence="5">
    <location>
        <begin position="450"/>
        <end position="472"/>
    </location>
</feature>
<feature type="transmembrane region" description="Helical" evidence="5">
    <location>
        <begin position="98"/>
        <end position="117"/>
    </location>
</feature>
<dbReference type="InterPro" id="IPR011701">
    <property type="entry name" value="MFS"/>
</dbReference>
<evidence type="ECO:0000256" key="5">
    <source>
        <dbReference type="SAM" id="Phobius"/>
    </source>
</evidence>
<keyword evidence="3 5" id="KW-1133">Transmembrane helix</keyword>
<dbReference type="PANTHER" id="PTHR23502">
    <property type="entry name" value="MAJOR FACILITATOR SUPERFAMILY"/>
    <property type="match status" value="1"/>
</dbReference>
<dbReference type="AlphaFoldDB" id="A0A409YT12"/>
<keyword evidence="4 5" id="KW-0472">Membrane</keyword>
<evidence type="ECO:0000259" key="6">
    <source>
        <dbReference type="PROSITE" id="PS50850"/>
    </source>
</evidence>
<keyword evidence="2 5" id="KW-0812">Transmembrane</keyword>
<feature type="domain" description="Major facilitator superfamily (MFS) profile" evidence="6">
    <location>
        <begin position="60"/>
        <end position="512"/>
    </location>
</feature>
<organism evidence="7 8">
    <name type="scientific">Panaeolus cyanescens</name>
    <dbReference type="NCBI Taxonomy" id="181874"/>
    <lineage>
        <taxon>Eukaryota</taxon>
        <taxon>Fungi</taxon>
        <taxon>Dikarya</taxon>
        <taxon>Basidiomycota</taxon>
        <taxon>Agaricomycotina</taxon>
        <taxon>Agaricomycetes</taxon>
        <taxon>Agaricomycetidae</taxon>
        <taxon>Agaricales</taxon>
        <taxon>Agaricineae</taxon>
        <taxon>Galeropsidaceae</taxon>
        <taxon>Panaeolus</taxon>
    </lineage>
</organism>